<feature type="transmembrane region" description="Helical" evidence="2">
    <location>
        <begin position="52"/>
        <end position="70"/>
    </location>
</feature>
<feature type="compositionally biased region" description="Low complexity" evidence="1">
    <location>
        <begin position="124"/>
        <end position="139"/>
    </location>
</feature>
<reference evidence="3 4" key="1">
    <citation type="submission" date="2021-06" db="EMBL/GenBank/DDBJ databases">
        <authorList>
            <person name="Palmer J.M."/>
        </authorList>
    </citation>
    <scope>NUCLEOTIDE SEQUENCE [LARGE SCALE GENOMIC DNA]</scope>
    <source>
        <strain evidence="3 4">AS_MEX2019</strain>
        <tissue evidence="3">Muscle</tissue>
    </source>
</reference>
<dbReference type="EMBL" id="JAHRIP010087228">
    <property type="protein sequence ID" value="MEQ2315777.1"/>
    <property type="molecule type" value="Genomic_DNA"/>
</dbReference>
<evidence type="ECO:0000313" key="4">
    <source>
        <dbReference type="Proteomes" id="UP001469553"/>
    </source>
</evidence>
<keyword evidence="4" id="KW-1185">Reference proteome</keyword>
<evidence type="ECO:0000256" key="1">
    <source>
        <dbReference type="SAM" id="MobiDB-lite"/>
    </source>
</evidence>
<sequence length="264" mass="28808">MKCRSMSQKQFMTLRISLPRPSPLAAPHLTLHPASTLLHHYEEEESPLAVGGLPPILFYAALLAFIFKIFSVSKTKASVYGPKTLRLRHVPRPPVTFLSRTPGAKFDQQISLLLVMHASNCGLPSSRSLSQSDPSSLRPVCHGRPCQGPKPQTTYPSWIIGCSEEEERETLTAGGDSEEGGGGGSGRDECIYRSRDEEVERQQGEQEGARGTKTEGGGSRHNNTNRETKEEEEREPCCGGRGACPLEALDGAESSTQLQHQQKG</sequence>
<accession>A0ABV1AB30</accession>
<keyword evidence="2" id="KW-0812">Transmembrane</keyword>
<gene>
    <name evidence="3" type="ORF">AMECASPLE_025872</name>
</gene>
<feature type="region of interest" description="Disordered" evidence="1">
    <location>
        <begin position="124"/>
        <end position="148"/>
    </location>
</feature>
<feature type="compositionally biased region" description="Basic and acidic residues" evidence="1">
    <location>
        <begin position="186"/>
        <end position="213"/>
    </location>
</feature>
<name>A0ABV1AB30_9TELE</name>
<evidence type="ECO:0000256" key="2">
    <source>
        <dbReference type="SAM" id="Phobius"/>
    </source>
</evidence>
<evidence type="ECO:0000313" key="3">
    <source>
        <dbReference type="EMBL" id="MEQ2315777.1"/>
    </source>
</evidence>
<keyword evidence="2" id="KW-0472">Membrane</keyword>
<protein>
    <submittedName>
        <fullName evidence="3">Uncharacterized protein</fullName>
    </submittedName>
</protein>
<feature type="region of interest" description="Disordered" evidence="1">
    <location>
        <begin position="166"/>
        <end position="264"/>
    </location>
</feature>
<feature type="compositionally biased region" description="Polar residues" evidence="1">
    <location>
        <begin position="253"/>
        <end position="264"/>
    </location>
</feature>
<keyword evidence="2" id="KW-1133">Transmembrane helix</keyword>
<proteinExistence type="predicted"/>
<dbReference type="Proteomes" id="UP001469553">
    <property type="component" value="Unassembled WGS sequence"/>
</dbReference>
<comment type="caution">
    <text evidence="3">The sequence shown here is derived from an EMBL/GenBank/DDBJ whole genome shotgun (WGS) entry which is preliminary data.</text>
</comment>
<organism evidence="3 4">
    <name type="scientific">Ameca splendens</name>
    <dbReference type="NCBI Taxonomy" id="208324"/>
    <lineage>
        <taxon>Eukaryota</taxon>
        <taxon>Metazoa</taxon>
        <taxon>Chordata</taxon>
        <taxon>Craniata</taxon>
        <taxon>Vertebrata</taxon>
        <taxon>Euteleostomi</taxon>
        <taxon>Actinopterygii</taxon>
        <taxon>Neopterygii</taxon>
        <taxon>Teleostei</taxon>
        <taxon>Neoteleostei</taxon>
        <taxon>Acanthomorphata</taxon>
        <taxon>Ovalentaria</taxon>
        <taxon>Atherinomorphae</taxon>
        <taxon>Cyprinodontiformes</taxon>
        <taxon>Goodeidae</taxon>
        <taxon>Ameca</taxon>
    </lineage>
</organism>